<geneLocation type="plasmid" evidence="1">
    <name>lp150</name>
</geneLocation>
<dbReference type="Pfam" id="PF05714">
    <property type="entry name" value="PFam54_60"/>
    <property type="match status" value="1"/>
</dbReference>
<keyword evidence="1" id="KW-0614">Plasmid</keyword>
<evidence type="ECO:0000313" key="1">
    <source>
        <dbReference type="EMBL" id="ADN26441.3"/>
    </source>
</evidence>
<name>T1ECI2_BORT9</name>
<dbReference type="Gene3D" id="1.10.3160.10">
    <property type="entry name" value="Bbcrasp-1"/>
    <property type="match status" value="1"/>
</dbReference>
<organism evidence="1">
    <name type="scientific">Borrelia turicatae (strain 91E135)</name>
    <dbReference type="NCBI Taxonomy" id="314724"/>
    <lineage>
        <taxon>Bacteria</taxon>
        <taxon>Pseudomonadati</taxon>
        <taxon>Spirochaetota</taxon>
        <taxon>Spirochaetia</taxon>
        <taxon>Spirochaetales</taxon>
        <taxon>Borreliaceae</taxon>
        <taxon>Borrelia</taxon>
    </lineage>
</organism>
<reference evidence="1" key="3">
    <citation type="submission" date="2015-06" db="EMBL/GenBank/DDBJ databases">
        <authorList>
            <person name="Hoefler B.C."/>
            <person name="Straight P.D."/>
        </authorList>
    </citation>
    <scope>NUCLEOTIDE SEQUENCE</scope>
    <source>
        <strain evidence="1">91E135</strain>
        <plasmid evidence="1">lp150</plasmid>
    </source>
</reference>
<evidence type="ECO:0008006" key="2">
    <source>
        <dbReference type="Google" id="ProtNLM"/>
    </source>
</evidence>
<protein>
    <recommendedName>
        <fullName evidence="2">Lipoprotein</fullName>
    </recommendedName>
</protein>
<dbReference type="RefSeq" id="WP_054287442.1">
    <property type="nucleotide sequence ID" value="NC_021624.2"/>
</dbReference>
<proteinExistence type="predicted"/>
<accession>T1ECI2</accession>
<reference evidence="1" key="2">
    <citation type="journal article" date="2013" name="J. Bacteriol.">
        <title>Large linear plasmids of Borrelia species that cause relapsing fever.</title>
        <authorList>
            <person name="Miller S.C."/>
            <person name="Porcella S.F."/>
            <person name="Raffel S.J."/>
            <person name="Schwan T.G."/>
            <person name="Barbour A.G."/>
        </authorList>
    </citation>
    <scope>NUCLEOTIDE SEQUENCE</scope>
    <source>
        <strain evidence="1">91E135</strain>
        <plasmid evidence="1">lp150</plasmid>
    </source>
</reference>
<dbReference type="AlphaFoldDB" id="T1ECI2"/>
<reference evidence="1" key="1">
    <citation type="submission" date="2012-01" db="EMBL/GenBank/DDBJ databases">
        <authorList>
            <person name="Campeau S.A."/>
            <person name="Porcella S.F."/>
            <person name="Schwan T.G."/>
            <person name="Barbour A.G."/>
        </authorList>
    </citation>
    <scope>NUCLEOTIDE SEQUENCE</scope>
    <source>
        <strain evidence="1">91E135</strain>
        <plasmid evidence="1">lp150</plasmid>
    </source>
</reference>
<dbReference type="EMBL" id="HM008710">
    <property type="protein sequence ID" value="ADN26441.3"/>
    <property type="molecule type" value="Genomic_DNA"/>
</dbReference>
<sequence length="301" mass="35099">MAYFKNKGNILKHKLTVKLIIITLLITTTCKSDFGKNSELEKVLKKVKDTKQTALKILEAQTTKTDDELKRQKNFIIAILKSKTTRAKYTLKIHKNDIWTENNDLYGINEQGQAFYVAKNSDNGEIYSSDRNKAARKLIYLAFEHRLPAITNFGKILNKLAESADTNINHAPNEYDIKTEYNILIENILAEAKKYAHNYFEVALIPLYEKKDKLNSLSLEILSDLKDKFDELQKIRDTCKMYAETVYNDFKNDKDKIRTSSTNLRNYINKNNYKHKFKELIKKTEEPAYKISQILNKIQTH</sequence>
<dbReference type="InterPro" id="IPR008421">
    <property type="entry name" value="Borrelia_lipoprotein_PFam54/60"/>
</dbReference>
<gene>
    <name evidence="1" type="ORF">BTA014</name>
</gene>